<sequence>MSLKLCFCFIAMSVSGKMKFFRRAFMVPCSFSSVLNFLIEDIRVFVVTDSPSIRLFNSICVGCLRLVFYAIICASDEADIVQYWSSLLGKSCVSLTFYGHT</sequence>
<feature type="non-terminal residue" evidence="1">
    <location>
        <position position="101"/>
    </location>
</feature>
<dbReference type="EMBL" id="GAIX01008882">
    <property type="protein sequence ID" value="JAA83678.1"/>
    <property type="molecule type" value="Transcribed_RNA"/>
</dbReference>
<dbReference type="AlphaFoldDB" id="S4P4V3"/>
<accession>S4P4V3</accession>
<proteinExistence type="predicted"/>
<evidence type="ECO:0000313" key="1">
    <source>
        <dbReference type="EMBL" id="JAA83678.1"/>
    </source>
</evidence>
<organism evidence="1">
    <name type="scientific">Pararge aegeria</name>
    <name type="common">speckled wood butterfly</name>
    <dbReference type="NCBI Taxonomy" id="116150"/>
    <lineage>
        <taxon>Eukaryota</taxon>
        <taxon>Metazoa</taxon>
        <taxon>Ecdysozoa</taxon>
        <taxon>Arthropoda</taxon>
        <taxon>Hexapoda</taxon>
        <taxon>Insecta</taxon>
        <taxon>Pterygota</taxon>
        <taxon>Neoptera</taxon>
        <taxon>Endopterygota</taxon>
        <taxon>Lepidoptera</taxon>
        <taxon>Glossata</taxon>
        <taxon>Ditrysia</taxon>
        <taxon>Papilionoidea</taxon>
        <taxon>Nymphalidae</taxon>
        <taxon>Satyrinae</taxon>
        <taxon>Satyrini</taxon>
        <taxon>Parargina</taxon>
        <taxon>Pararge</taxon>
    </lineage>
</organism>
<reference evidence="1" key="1">
    <citation type="journal article" date="2013" name="BMC Genomics">
        <title>Unscrambling butterfly oogenesis.</title>
        <authorList>
            <person name="Carter J.M."/>
            <person name="Baker S.C."/>
            <person name="Pink R."/>
            <person name="Carter D.R."/>
            <person name="Collins A."/>
            <person name="Tomlin J."/>
            <person name="Gibbs M."/>
            <person name="Breuker C.J."/>
        </authorList>
    </citation>
    <scope>NUCLEOTIDE SEQUENCE</scope>
    <source>
        <tissue evidence="1">Ovary</tissue>
    </source>
</reference>
<name>S4P4V3_9NEOP</name>
<reference evidence="1" key="2">
    <citation type="submission" date="2013-05" db="EMBL/GenBank/DDBJ databases">
        <authorList>
            <person name="Carter J.-M."/>
            <person name="Baker S.C."/>
            <person name="Pink R."/>
            <person name="Carter D.R.F."/>
            <person name="Collins A."/>
            <person name="Tomlin J."/>
            <person name="Gibbs M."/>
            <person name="Breuker C.J."/>
        </authorList>
    </citation>
    <scope>NUCLEOTIDE SEQUENCE</scope>
    <source>
        <tissue evidence="1">Ovary</tissue>
    </source>
</reference>
<protein>
    <submittedName>
        <fullName evidence="1">Uncharacterized protein</fullName>
    </submittedName>
</protein>